<evidence type="ECO:0000313" key="1">
    <source>
        <dbReference type="EMBL" id="WAJ24093.1"/>
    </source>
</evidence>
<dbReference type="SUPFAM" id="SSF56784">
    <property type="entry name" value="HAD-like"/>
    <property type="match status" value="1"/>
</dbReference>
<reference evidence="1" key="1">
    <citation type="submission" date="2022-11" db="EMBL/GenBank/DDBJ databases">
        <title>Lacrimispora xylanolytica sy1, complete genome.</title>
        <authorList>
            <person name="Choi S."/>
        </authorList>
    </citation>
    <scope>NUCLEOTIDE SEQUENCE</scope>
    <source>
        <strain evidence="1">Sy1</strain>
    </source>
</reference>
<dbReference type="Gene3D" id="3.40.50.720">
    <property type="entry name" value="NAD(P)-binding Rossmann-like Domain"/>
    <property type="match status" value="1"/>
</dbReference>
<dbReference type="EMBL" id="CP113524">
    <property type="protein sequence ID" value="WAJ24093.1"/>
    <property type="molecule type" value="Genomic_DNA"/>
</dbReference>
<name>A0ABY7AE77_9FIRM</name>
<evidence type="ECO:0000313" key="2">
    <source>
        <dbReference type="Proteomes" id="UP001163115"/>
    </source>
</evidence>
<dbReference type="CDD" id="cd01427">
    <property type="entry name" value="HAD_like"/>
    <property type="match status" value="1"/>
</dbReference>
<gene>
    <name evidence="1" type="ORF">OW255_00780</name>
</gene>
<dbReference type="RefSeq" id="WP_268115315.1">
    <property type="nucleotide sequence ID" value="NZ_CP113524.1"/>
</dbReference>
<dbReference type="SUPFAM" id="SSF53335">
    <property type="entry name" value="S-adenosyl-L-methionine-dependent methyltransferases"/>
    <property type="match status" value="1"/>
</dbReference>
<dbReference type="Gene3D" id="3.40.50.1000">
    <property type="entry name" value="HAD superfamily/HAD-like"/>
    <property type="match status" value="1"/>
</dbReference>
<dbReference type="InterPro" id="IPR029063">
    <property type="entry name" value="SAM-dependent_MTases_sf"/>
</dbReference>
<dbReference type="Proteomes" id="UP001163115">
    <property type="component" value="Chromosome"/>
</dbReference>
<sequence>MDNGVNNYQNEVDSFRKKFISFTEQRVVIYGIGRRTATLIPYLKDFNIVGLMDRDKDNIGKVMYGLPIISLHAAEDVADIIIINAPQSYWEIIYKRISNAKIPVYYCNGEIAQSIIIDDSYCNNPYWDQSLEVLYDKASEYEIISFDLFDTLITRRVYLPQDVWSIVEKKCFIEKNINLNFNQLRKQAISEAKVNNPNIHEIYNSLKNLTKLEDSLIENIIELEFEIEESLIIPRVEMVELFKKLKNDGKDIYILTDIHLPFNFLKKILNKFQINVDDNKLWISNAKRVSKNNGDMWVKYGTEVVGGRKSLHIGDDIYSDIRQAEKYGIDTYHVMAGSDMLNNSSIKKVVTKICSEYASIIAGLFISNNFNNPFELNSWKGKLYFGTEYNLGYGLFGPVIYTYLRWIEEKVMTEGIEQLYFLARDGYFLYENYKYLSQIRGYGVNCDYLEISRRAVMVPSVQSEQDLEDVIRFPYNGTFSDFLEDRFSIIADTRTKDYNEKWISTVNDYEQVYELCLKYFEEIKRQIYDERNNYLNYLDSKEMKEKCGFVDLFFYGNTQYYLSKLLNKKLIGFYMACDLSPSNRCNANNILFPCFQDELDSKAKNCNILKKCLLLESFLTAPNGMLLRIDTNGKFVYSSDGNNQKYFINRKEINQGVKSFIKDATKSLTGKEKVDTRFIDDLYGELLNNNFILSERLKEIFYFDNALIQRRELKIMD</sequence>
<dbReference type="InterPro" id="IPR023214">
    <property type="entry name" value="HAD_sf"/>
</dbReference>
<proteinExistence type="predicted"/>
<organism evidence="1 2">
    <name type="scientific">Lacrimispora xylanolytica</name>
    <dbReference type="NCBI Taxonomy" id="29375"/>
    <lineage>
        <taxon>Bacteria</taxon>
        <taxon>Bacillati</taxon>
        <taxon>Bacillota</taxon>
        <taxon>Clostridia</taxon>
        <taxon>Lachnospirales</taxon>
        <taxon>Lachnospiraceae</taxon>
        <taxon>Lacrimispora</taxon>
    </lineage>
</organism>
<dbReference type="Gene3D" id="1.10.150.400">
    <property type="match status" value="1"/>
</dbReference>
<protein>
    <submittedName>
        <fullName evidence="1">Uncharacterized protein</fullName>
    </submittedName>
</protein>
<keyword evidence="2" id="KW-1185">Reference proteome</keyword>
<dbReference type="InterPro" id="IPR036412">
    <property type="entry name" value="HAD-like_sf"/>
</dbReference>
<accession>A0ABY7AE77</accession>